<gene>
    <name evidence="2" type="ORF">K432DRAFT_358339</name>
</gene>
<dbReference type="OrthoDB" id="5823761at2759"/>
<dbReference type="Proteomes" id="UP000250266">
    <property type="component" value="Unassembled WGS sequence"/>
</dbReference>
<evidence type="ECO:0000256" key="1">
    <source>
        <dbReference type="SAM" id="Phobius"/>
    </source>
</evidence>
<reference evidence="2 3" key="1">
    <citation type="journal article" date="2016" name="Nat. Commun.">
        <title>Ectomycorrhizal ecology is imprinted in the genome of the dominant symbiotic fungus Cenococcum geophilum.</title>
        <authorList>
            <consortium name="DOE Joint Genome Institute"/>
            <person name="Peter M."/>
            <person name="Kohler A."/>
            <person name="Ohm R.A."/>
            <person name="Kuo A."/>
            <person name="Krutzmann J."/>
            <person name="Morin E."/>
            <person name="Arend M."/>
            <person name="Barry K.W."/>
            <person name="Binder M."/>
            <person name="Choi C."/>
            <person name="Clum A."/>
            <person name="Copeland A."/>
            <person name="Grisel N."/>
            <person name="Haridas S."/>
            <person name="Kipfer T."/>
            <person name="LaButti K."/>
            <person name="Lindquist E."/>
            <person name="Lipzen A."/>
            <person name="Maire R."/>
            <person name="Meier B."/>
            <person name="Mihaltcheva S."/>
            <person name="Molinier V."/>
            <person name="Murat C."/>
            <person name="Poggeler S."/>
            <person name="Quandt C.A."/>
            <person name="Sperisen C."/>
            <person name="Tritt A."/>
            <person name="Tisserant E."/>
            <person name="Crous P.W."/>
            <person name="Henrissat B."/>
            <person name="Nehls U."/>
            <person name="Egli S."/>
            <person name="Spatafora J.W."/>
            <person name="Grigoriev I.V."/>
            <person name="Martin F.M."/>
        </authorList>
    </citation>
    <scope>NUCLEOTIDE SEQUENCE [LARGE SCALE GENOMIC DNA]</scope>
    <source>
        <strain evidence="2 3">CBS 459.81</strain>
    </source>
</reference>
<keyword evidence="1" id="KW-0812">Transmembrane</keyword>
<dbReference type="GO" id="GO:0016787">
    <property type="term" value="F:hydrolase activity"/>
    <property type="evidence" value="ECO:0007669"/>
    <property type="project" value="UniProtKB-KW"/>
</dbReference>
<dbReference type="InterPro" id="IPR036908">
    <property type="entry name" value="RlpA-like_sf"/>
</dbReference>
<organism evidence="2 3">
    <name type="scientific">Lepidopterella palustris CBS 459.81</name>
    <dbReference type="NCBI Taxonomy" id="1314670"/>
    <lineage>
        <taxon>Eukaryota</taxon>
        <taxon>Fungi</taxon>
        <taxon>Dikarya</taxon>
        <taxon>Ascomycota</taxon>
        <taxon>Pezizomycotina</taxon>
        <taxon>Dothideomycetes</taxon>
        <taxon>Pleosporomycetidae</taxon>
        <taxon>Mytilinidiales</taxon>
        <taxon>Argynnaceae</taxon>
        <taxon>Lepidopterella</taxon>
    </lineage>
</organism>
<keyword evidence="3" id="KW-1185">Reference proteome</keyword>
<proteinExistence type="predicted"/>
<dbReference type="AlphaFoldDB" id="A0A8E2E567"/>
<keyword evidence="2" id="KW-0378">Hydrolase</keyword>
<dbReference type="Pfam" id="PF22514">
    <property type="entry name" value="EXPB1_D1"/>
    <property type="match status" value="1"/>
</dbReference>
<sequence length="299" mass="31212">MMRSGNAEFVQSAEGIEVVNAYDTPRHVHSEPPVPLTVVAPHKQEPESPQVIDTEAPELFHKLDPKARIASNPTRRRLGLSTPWFWTAIVTLIIAFLVAAIVGAVVSTRSHRHHTPSAAANSSTPTNTFSSIAIAIPTPGTFTIGRSFKATFTYYGSGDEAGSASCNTLDSACGFYTSPGYAAAVSQNLYGLGPAEGAGPACGTCWRLTPATDSSGNGVRNKTSSIVVMVNHICPALGNPLCGQYNLTSTNLYGAYVDFNLCIDSGASAALFGGSGIGLAVGNATEVDCGNWNGTRITN</sequence>
<keyword evidence="1" id="KW-0472">Membrane</keyword>
<accession>A0A8E2E567</accession>
<feature type="transmembrane region" description="Helical" evidence="1">
    <location>
        <begin position="84"/>
        <end position="106"/>
    </location>
</feature>
<protein>
    <submittedName>
        <fullName evidence="2">Glycoside hydrolase family 45 protein</fullName>
    </submittedName>
</protein>
<keyword evidence="1" id="KW-1133">Transmembrane helix</keyword>
<dbReference type="Gene3D" id="2.40.40.10">
    <property type="entry name" value="RlpA-like domain"/>
    <property type="match status" value="1"/>
</dbReference>
<dbReference type="EMBL" id="KV745116">
    <property type="protein sequence ID" value="OCK77586.1"/>
    <property type="molecule type" value="Genomic_DNA"/>
</dbReference>
<name>A0A8E2E567_9PEZI</name>
<evidence type="ECO:0000313" key="3">
    <source>
        <dbReference type="Proteomes" id="UP000250266"/>
    </source>
</evidence>
<dbReference type="SUPFAM" id="SSF50685">
    <property type="entry name" value="Barwin-like endoglucanases"/>
    <property type="match status" value="1"/>
</dbReference>
<evidence type="ECO:0000313" key="2">
    <source>
        <dbReference type="EMBL" id="OCK77586.1"/>
    </source>
</evidence>
<dbReference type="CDD" id="cd22278">
    <property type="entry name" value="DPBB_GH45_endoglucanase"/>
    <property type="match status" value="1"/>
</dbReference>